<dbReference type="PROSITE" id="PS00018">
    <property type="entry name" value="EF_HAND_1"/>
    <property type="match status" value="1"/>
</dbReference>
<dbReference type="EMBL" id="CAXJRC010000006">
    <property type="protein sequence ID" value="CAL2105380.1"/>
    <property type="molecule type" value="Genomic_DNA"/>
</dbReference>
<protein>
    <recommendedName>
        <fullName evidence="3">Dockerin domain-containing protein</fullName>
    </recommendedName>
</protein>
<reference evidence="1 2" key="1">
    <citation type="submission" date="2024-05" db="EMBL/GenBank/DDBJ databases">
        <authorList>
            <person name="Duchaud E."/>
        </authorList>
    </citation>
    <scope>NUCLEOTIDE SEQUENCE [LARGE SCALE GENOMIC DNA]</scope>
    <source>
        <strain evidence="1">Ena-SAMPLE-TAB-13-05-2024-13:56:06:370-140305</strain>
    </source>
</reference>
<comment type="caution">
    <text evidence="1">The sequence shown here is derived from an EMBL/GenBank/DDBJ whole genome shotgun (WGS) entry which is preliminary data.</text>
</comment>
<dbReference type="InterPro" id="IPR036439">
    <property type="entry name" value="Dockerin_dom_sf"/>
</dbReference>
<organism evidence="1 2">
    <name type="scientific">Tenacibaculum vairaonense</name>
    <dbReference type="NCBI Taxonomy" id="3137860"/>
    <lineage>
        <taxon>Bacteria</taxon>
        <taxon>Pseudomonadati</taxon>
        <taxon>Bacteroidota</taxon>
        <taxon>Flavobacteriia</taxon>
        <taxon>Flavobacteriales</taxon>
        <taxon>Flavobacteriaceae</taxon>
        <taxon>Tenacibaculum</taxon>
    </lineage>
</organism>
<keyword evidence="2" id="KW-1185">Reference proteome</keyword>
<gene>
    <name evidence="1" type="ORF">T190115A13A_150011</name>
</gene>
<name>A0ABP1F4N6_9FLAO</name>
<evidence type="ECO:0000313" key="1">
    <source>
        <dbReference type="EMBL" id="CAL2105380.1"/>
    </source>
</evidence>
<proteinExistence type="predicted"/>
<dbReference type="RefSeq" id="WP_348737238.1">
    <property type="nucleotide sequence ID" value="NZ_CAXJRC010000006.1"/>
</dbReference>
<dbReference type="Proteomes" id="UP001497602">
    <property type="component" value="Unassembled WGS sequence"/>
</dbReference>
<accession>A0ABP1F4N6</accession>
<dbReference type="SUPFAM" id="SSF63446">
    <property type="entry name" value="Type I dockerin domain"/>
    <property type="match status" value="1"/>
</dbReference>
<evidence type="ECO:0008006" key="3">
    <source>
        <dbReference type="Google" id="ProtNLM"/>
    </source>
</evidence>
<sequence>MKQFLFIISLLITSSLSSQTIERTVIGSNGTTLSTANASLDYTIGDLVVTTSSNGSNTLTQGFQQETIVLKIKLAPVVFLQGPLATSETTTMDDSLRSNSLLPTTSPYTDAITCETSVFNTTGNDAIIDWVWITLRDKNDRTTILASQSALVQADGDIVDVDGVSALKFNLSSDSYYVAVNHRNHLGIISNSAIALNTNSSTSVNLSNSASSVFGGINSVVNMSNGVFAMISGDVDENGQIQNIDANSVIKVLGDAGYHKADLNMNGQIQNSDVNSFLNPNIGKGEQF</sequence>
<evidence type="ECO:0000313" key="2">
    <source>
        <dbReference type="Proteomes" id="UP001497602"/>
    </source>
</evidence>
<dbReference type="InterPro" id="IPR018247">
    <property type="entry name" value="EF_Hand_1_Ca_BS"/>
</dbReference>